<dbReference type="Proteomes" id="UP000070520">
    <property type="component" value="Unassembled WGS sequence"/>
</dbReference>
<comment type="caution">
    <text evidence="1">The sequence shown here is derived from an EMBL/GenBank/DDBJ whole genome shotgun (WGS) entry which is preliminary data.</text>
</comment>
<gene>
    <name evidence="1" type="ORF">AKJ42_03685</name>
</gene>
<protein>
    <recommendedName>
        <fullName evidence="3">Helix-turn-helix type 11 domain-containing protein</fullName>
    </recommendedName>
</protein>
<sequence>MVRWIKKRIILKTLQNAGKPLSINELSKKIDVPVQQLRIALYRLQDEGEIESHLEKDRLRWAMKTRSSSEKKYEKEIKRYTP</sequence>
<dbReference type="Gene3D" id="1.10.10.10">
    <property type="entry name" value="Winged helix-like DNA-binding domain superfamily/Winged helix DNA-binding domain"/>
    <property type="match status" value="1"/>
</dbReference>
<name>A0A133UY52_9EURY</name>
<evidence type="ECO:0000313" key="1">
    <source>
        <dbReference type="EMBL" id="KXA99132.1"/>
    </source>
</evidence>
<dbReference type="InterPro" id="IPR036390">
    <property type="entry name" value="WH_DNA-bd_sf"/>
</dbReference>
<organism evidence="1 2">
    <name type="scientific">candidate division MSBL1 archaeon SCGC-AAA261C02</name>
    <dbReference type="NCBI Taxonomy" id="1698272"/>
    <lineage>
        <taxon>Archaea</taxon>
        <taxon>Methanobacteriati</taxon>
        <taxon>Methanobacteriota</taxon>
        <taxon>candidate division MSBL1</taxon>
    </lineage>
</organism>
<dbReference type="InterPro" id="IPR036388">
    <property type="entry name" value="WH-like_DNA-bd_sf"/>
</dbReference>
<reference evidence="1 2" key="1">
    <citation type="journal article" date="2016" name="Sci. Rep.">
        <title>Metabolic traits of an uncultured archaeal lineage -MSBL1- from brine pools of the Red Sea.</title>
        <authorList>
            <person name="Mwirichia R."/>
            <person name="Alam I."/>
            <person name="Rashid M."/>
            <person name="Vinu M."/>
            <person name="Ba-Alawi W."/>
            <person name="Anthony Kamau A."/>
            <person name="Kamanda Ngugi D."/>
            <person name="Goker M."/>
            <person name="Klenk H.P."/>
            <person name="Bajic V."/>
            <person name="Stingl U."/>
        </authorList>
    </citation>
    <scope>NUCLEOTIDE SEQUENCE [LARGE SCALE GENOMIC DNA]</scope>
    <source>
        <strain evidence="1">SCGC-AAA261C02</strain>
    </source>
</reference>
<dbReference type="EMBL" id="LHXW01000067">
    <property type="protein sequence ID" value="KXA99132.1"/>
    <property type="molecule type" value="Genomic_DNA"/>
</dbReference>
<dbReference type="SUPFAM" id="SSF46785">
    <property type="entry name" value="Winged helix' DNA-binding domain"/>
    <property type="match status" value="1"/>
</dbReference>
<evidence type="ECO:0000313" key="2">
    <source>
        <dbReference type="Proteomes" id="UP000070520"/>
    </source>
</evidence>
<dbReference type="AlphaFoldDB" id="A0A133UY52"/>
<accession>A0A133UY52</accession>
<evidence type="ECO:0008006" key="3">
    <source>
        <dbReference type="Google" id="ProtNLM"/>
    </source>
</evidence>
<keyword evidence="2" id="KW-1185">Reference proteome</keyword>
<proteinExistence type="predicted"/>